<dbReference type="VEuPathDB" id="VectorBase:ISCW003380"/>
<dbReference type="VEuPathDB" id="VectorBase:ISCI003380"/>
<evidence type="ECO:0000256" key="1">
    <source>
        <dbReference type="SAM" id="MobiDB-lite"/>
    </source>
</evidence>
<sequence>MHIVDSCLYSHGSPSSSLCTLPTFSLRKAPALYKHDLQKKKNKKKRVWEERKLPNALLPGLRADNMGRNRPASFQRQKAQTPLRSQKSQIYMYTQTRLRTLWETGKGTLEGRDDVWYQSLGKWNGEGRLGQRTYCSRPQSENGRIRFSTQSRPETSKCYRGYKTCVKGKKTEAPPHHSQPASDCNNHNSEDVKTECAIQLRFRFGETRHGSTANMEWVCTFEKCIVARRKDEPLPFTDLCVDTPQCSQYGTRDHKSMENSASGTQNACMVGEG</sequence>
<keyword evidence="3" id="KW-1185">Reference proteome</keyword>
<dbReference type="PaxDb" id="6945-B7PBD5"/>
<reference evidence="2" key="2">
    <citation type="submission" date="2020-05" db="UniProtKB">
        <authorList>
            <consortium name="EnsemblMetazoa"/>
        </authorList>
    </citation>
    <scope>IDENTIFICATION</scope>
    <source>
        <strain evidence="2">wikel</strain>
    </source>
</reference>
<dbReference type="Proteomes" id="UP000001555">
    <property type="component" value="Unassembled WGS sequence"/>
</dbReference>
<dbReference type="EMBL" id="ABJB010215203">
    <property type="status" value="NOT_ANNOTATED_CDS"/>
    <property type="molecule type" value="Genomic_DNA"/>
</dbReference>
<feature type="compositionally biased region" description="Polar residues" evidence="1">
    <location>
        <begin position="258"/>
        <end position="267"/>
    </location>
</feature>
<feature type="region of interest" description="Disordered" evidence="1">
    <location>
        <begin position="251"/>
        <end position="273"/>
    </location>
</feature>
<proteinExistence type="predicted"/>
<reference evidence="3" key="1">
    <citation type="submission" date="2008-03" db="EMBL/GenBank/DDBJ databases">
        <title>Annotation of Ixodes scapularis.</title>
        <authorList>
            <consortium name="Ixodes scapularis Genome Project Consortium"/>
            <person name="Caler E."/>
            <person name="Hannick L.I."/>
            <person name="Bidwell S."/>
            <person name="Joardar V."/>
            <person name="Thiagarajan M."/>
            <person name="Amedeo P."/>
            <person name="Galinsky K.J."/>
            <person name="Schobel S."/>
            <person name="Inman J."/>
            <person name="Hostetler J."/>
            <person name="Miller J."/>
            <person name="Hammond M."/>
            <person name="Megy K."/>
            <person name="Lawson D."/>
            <person name="Kodira C."/>
            <person name="Sutton G."/>
            <person name="Meyer J."/>
            <person name="Hill C.A."/>
            <person name="Birren B."/>
            <person name="Nene V."/>
            <person name="Collins F."/>
            <person name="Alarcon-Chaidez F."/>
            <person name="Wikel S."/>
            <person name="Strausberg R."/>
        </authorList>
    </citation>
    <scope>NUCLEOTIDE SEQUENCE [LARGE SCALE GENOMIC DNA]</scope>
    <source>
        <strain evidence="3">Wikel</strain>
    </source>
</reference>
<dbReference type="HOGENOM" id="CLU_1020416_0_0_1"/>
<dbReference type="EnsemblMetazoa" id="ISCW003380-RA">
    <property type="protein sequence ID" value="ISCW003380-PA"/>
    <property type="gene ID" value="ISCW003380"/>
</dbReference>
<evidence type="ECO:0000313" key="3">
    <source>
        <dbReference type="Proteomes" id="UP000001555"/>
    </source>
</evidence>
<organism evidence="2 3">
    <name type="scientific">Ixodes scapularis</name>
    <name type="common">Black-legged tick</name>
    <name type="synonym">Deer tick</name>
    <dbReference type="NCBI Taxonomy" id="6945"/>
    <lineage>
        <taxon>Eukaryota</taxon>
        <taxon>Metazoa</taxon>
        <taxon>Ecdysozoa</taxon>
        <taxon>Arthropoda</taxon>
        <taxon>Chelicerata</taxon>
        <taxon>Arachnida</taxon>
        <taxon>Acari</taxon>
        <taxon>Parasitiformes</taxon>
        <taxon>Ixodida</taxon>
        <taxon>Ixodoidea</taxon>
        <taxon>Ixodidae</taxon>
        <taxon>Ixodinae</taxon>
        <taxon>Ixodes</taxon>
    </lineage>
</organism>
<evidence type="ECO:0000313" key="2">
    <source>
        <dbReference type="EnsemblMetazoa" id="ISCW003380-PA"/>
    </source>
</evidence>
<protein>
    <submittedName>
        <fullName evidence="2">Uncharacterized protein</fullName>
    </submittedName>
</protein>
<accession>A0A1S4KRN7</accession>
<name>A0A1S4KRN7_IXOSC</name>